<dbReference type="SUPFAM" id="SSF51905">
    <property type="entry name" value="FAD/NAD(P)-binding domain"/>
    <property type="match status" value="1"/>
</dbReference>
<feature type="domain" description="FAD/NAD(P)-binding" evidence="1">
    <location>
        <begin position="39"/>
        <end position="141"/>
    </location>
</feature>
<organism evidence="2 3">
    <name type="scientific">Paeniroseomonas aquatica</name>
    <dbReference type="NCBI Taxonomy" id="373043"/>
    <lineage>
        <taxon>Bacteria</taxon>
        <taxon>Pseudomonadati</taxon>
        <taxon>Pseudomonadota</taxon>
        <taxon>Alphaproteobacteria</taxon>
        <taxon>Acetobacterales</taxon>
        <taxon>Acetobacteraceae</taxon>
        <taxon>Paeniroseomonas</taxon>
    </lineage>
</organism>
<dbReference type="PANTHER" id="PTHR10632:SF2">
    <property type="entry name" value="SULFIDE:QUINONE OXIDOREDUCTASE, MITOCHONDRIAL"/>
    <property type="match status" value="1"/>
</dbReference>
<dbReference type="Proteomes" id="UP001529369">
    <property type="component" value="Unassembled WGS sequence"/>
</dbReference>
<dbReference type="EMBL" id="JAUFPN010000118">
    <property type="protein sequence ID" value="MDN3564857.1"/>
    <property type="molecule type" value="Genomic_DNA"/>
</dbReference>
<comment type="caution">
    <text evidence="2">The sequence shown here is derived from an EMBL/GenBank/DDBJ whole genome shotgun (WGS) entry which is preliminary data.</text>
</comment>
<dbReference type="Pfam" id="PF07992">
    <property type="entry name" value="Pyr_redox_2"/>
    <property type="match status" value="1"/>
</dbReference>
<keyword evidence="3" id="KW-1185">Reference proteome</keyword>
<feature type="non-terminal residue" evidence="2">
    <location>
        <position position="146"/>
    </location>
</feature>
<proteinExistence type="predicted"/>
<dbReference type="InterPro" id="IPR015904">
    <property type="entry name" value="Sulphide_quinone_reductase"/>
</dbReference>
<gene>
    <name evidence="2" type="ORF">QWZ14_10830</name>
</gene>
<evidence type="ECO:0000259" key="1">
    <source>
        <dbReference type="Pfam" id="PF07992"/>
    </source>
</evidence>
<sequence>MPDRTSAVALEVDALADKASFTFKTTVRDRALQSGEVRYEVVVVGGGAAGIAVAASLKAREPDLDIVIIDPSDAHYYQPGWTMVGAGVFTLASTARTMASQIPCGVHWIRTSVTAFEPEKQAIILEDQQVVRYGRLVVAPGLMLDW</sequence>
<protein>
    <submittedName>
        <fullName evidence="2">FAD-dependent oxidoreductase</fullName>
    </submittedName>
</protein>
<dbReference type="Gene3D" id="3.50.50.60">
    <property type="entry name" value="FAD/NAD(P)-binding domain"/>
    <property type="match status" value="1"/>
</dbReference>
<reference evidence="3" key="1">
    <citation type="journal article" date="2019" name="Int. J. Syst. Evol. Microbiol.">
        <title>The Global Catalogue of Microorganisms (GCM) 10K type strain sequencing project: providing services to taxonomists for standard genome sequencing and annotation.</title>
        <authorList>
            <consortium name="The Broad Institute Genomics Platform"/>
            <consortium name="The Broad Institute Genome Sequencing Center for Infectious Disease"/>
            <person name="Wu L."/>
            <person name="Ma J."/>
        </authorList>
    </citation>
    <scope>NUCLEOTIDE SEQUENCE [LARGE SCALE GENOMIC DNA]</scope>
    <source>
        <strain evidence="3">CECT 7131</strain>
    </source>
</reference>
<dbReference type="InterPro" id="IPR036188">
    <property type="entry name" value="FAD/NAD-bd_sf"/>
</dbReference>
<accession>A0ABT8A500</accession>
<dbReference type="InterPro" id="IPR023753">
    <property type="entry name" value="FAD/NAD-binding_dom"/>
</dbReference>
<evidence type="ECO:0000313" key="2">
    <source>
        <dbReference type="EMBL" id="MDN3564857.1"/>
    </source>
</evidence>
<dbReference type="PANTHER" id="PTHR10632">
    <property type="entry name" value="SULFIDE:QUINONE OXIDOREDUCTASE"/>
    <property type="match status" value="1"/>
</dbReference>
<evidence type="ECO:0000313" key="3">
    <source>
        <dbReference type="Proteomes" id="UP001529369"/>
    </source>
</evidence>
<name>A0ABT8A500_9PROT</name>